<dbReference type="InterPro" id="IPR003593">
    <property type="entry name" value="AAA+_ATPase"/>
</dbReference>
<evidence type="ECO:0000256" key="2">
    <source>
        <dbReference type="ARBA" id="ARBA00022741"/>
    </source>
</evidence>
<keyword evidence="2" id="KW-0547">Nucleotide-binding</keyword>
<dbReference type="InterPro" id="IPR003439">
    <property type="entry name" value="ABC_transporter-like_ATP-bd"/>
</dbReference>
<dbReference type="PANTHER" id="PTHR42794:SF1">
    <property type="entry name" value="HEMIN IMPORT ATP-BINDING PROTEIN HMUV"/>
    <property type="match status" value="1"/>
</dbReference>
<dbReference type="Proteomes" id="UP000183952">
    <property type="component" value="Unassembled WGS sequence"/>
</dbReference>
<dbReference type="Gene3D" id="3.40.50.300">
    <property type="entry name" value="P-loop containing nucleotide triphosphate hydrolases"/>
    <property type="match status" value="1"/>
</dbReference>
<dbReference type="GO" id="GO:0016887">
    <property type="term" value="F:ATP hydrolysis activity"/>
    <property type="evidence" value="ECO:0007669"/>
    <property type="project" value="InterPro"/>
</dbReference>
<protein>
    <submittedName>
        <fullName evidence="6">Iron complex transport system ATP-binding protein</fullName>
    </submittedName>
</protein>
<name>A0A1M6KMM5_9CLOT</name>
<dbReference type="PROSITE" id="PS50893">
    <property type="entry name" value="ABC_TRANSPORTER_2"/>
    <property type="match status" value="1"/>
</dbReference>
<feature type="domain" description="ABC transporter" evidence="5">
    <location>
        <begin position="4"/>
        <end position="240"/>
    </location>
</feature>
<evidence type="ECO:0000256" key="1">
    <source>
        <dbReference type="ARBA" id="ARBA00022448"/>
    </source>
</evidence>
<keyword evidence="7" id="KW-1185">Reference proteome</keyword>
<dbReference type="PANTHER" id="PTHR42794">
    <property type="entry name" value="HEMIN IMPORT ATP-BINDING PROTEIN HMUV"/>
    <property type="match status" value="1"/>
</dbReference>
<dbReference type="SMART" id="SM00382">
    <property type="entry name" value="AAA"/>
    <property type="match status" value="1"/>
</dbReference>
<evidence type="ECO:0000256" key="3">
    <source>
        <dbReference type="ARBA" id="ARBA00022840"/>
    </source>
</evidence>
<dbReference type="GO" id="GO:0005524">
    <property type="term" value="F:ATP binding"/>
    <property type="evidence" value="ECO:0007669"/>
    <property type="project" value="UniProtKB-KW"/>
</dbReference>
<dbReference type="Pfam" id="PF00005">
    <property type="entry name" value="ABC_tran"/>
    <property type="match status" value="1"/>
</dbReference>
<evidence type="ECO:0000313" key="6">
    <source>
        <dbReference type="EMBL" id="SHJ60157.1"/>
    </source>
</evidence>
<evidence type="ECO:0000256" key="4">
    <source>
        <dbReference type="ARBA" id="ARBA00022967"/>
    </source>
</evidence>
<dbReference type="EMBL" id="FRAD01000004">
    <property type="protein sequence ID" value="SHJ60157.1"/>
    <property type="molecule type" value="Genomic_DNA"/>
</dbReference>
<dbReference type="STRING" id="1121331.SAMN02745248_00527"/>
<evidence type="ECO:0000313" key="7">
    <source>
        <dbReference type="Proteomes" id="UP000183952"/>
    </source>
</evidence>
<gene>
    <name evidence="6" type="ORF">SAMN02745248_00527</name>
</gene>
<dbReference type="SUPFAM" id="SSF52540">
    <property type="entry name" value="P-loop containing nucleoside triphosphate hydrolases"/>
    <property type="match status" value="1"/>
</dbReference>
<dbReference type="AlphaFoldDB" id="A0A1M6KMM5"/>
<organism evidence="6 7">
    <name type="scientific">Hathewaya proteolytica DSM 3090</name>
    <dbReference type="NCBI Taxonomy" id="1121331"/>
    <lineage>
        <taxon>Bacteria</taxon>
        <taxon>Bacillati</taxon>
        <taxon>Bacillota</taxon>
        <taxon>Clostridia</taxon>
        <taxon>Eubacteriales</taxon>
        <taxon>Clostridiaceae</taxon>
        <taxon>Hathewaya</taxon>
    </lineage>
</organism>
<proteinExistence type="predicted"/>
<keyword evidence="1" id="KW-0813">Transport</keyword>
<accession>A0A1M6KMM5</accession>
<dbReference type="CDD" id="cd03214">
    <property type="entry name" value="ABC_Iron-Siderophores_B12_Hemin"/>
    <property type="match status" value="1"/>
</dbReference>
<evidence type="ECO:0000259" key="5">
    <source>
        <dbReference type="PROSITE" id="PS50893"/>
    </source>
</evidence>
<dbReference type="FunFam" id="3.40.50.300:FF:000134">
    <property type="entry name" value="Iron-enterobactin ABC transporter ATP-binding protein"/>
    <property type="match status" value="1"/>
</dbReference>
<dbReference type="InterPro" id="IPR027417">
    <property type="entry name" value="P-loop_NTPase"/>
</dbReference>
<sequence length="404" mass="44578">MIMLETENLNVGYGKKVVVGDVNIKVKKGEILCLLGANGAGKTTTLRTISGLLNPMQGKVLFKGKDISHIAKKELAKKMALVLTSRFTGSLMTVYNIVSMGRYPHTGFFGKLNDNDKSKVFEALKTVNAENLIQRYFDELSDGEKQKVLVARALVQEPEIIILDEPTSHLDIKHRLELMEILKTLSKKNNIAVVLSLHEIDIALKSCDKVMLIKGNKVAAYGEPEDVVDEEILNGLYGLKNKNYNNLLGAIELKNPSEKKTFVVGGAGTAIPIFRALTKKEIGVYAAVLHENDVDYEIGRTMGIGMCTVAPFKNIDEKAYKKAIENLKSMDYVVDSGFPIGNINKENVKIICDAVEQGKRVYSLRRKSEGKDVFGKYNAKIVYKDSISCIVSEINGGVNDGENL</sequence>
<keyword evidence="3 6" id="KW-0067">ATP-binding</keyword>
<keyword evidence="4" id="KW-1278">Translocase</keyword>
<reference evidence="6 7" key="1">
    <citation type="submission" date="2016-11" db="EMBL/GenBank/DDBJ databases">
        <authorList>
            <person name="Jaros S."/>
            <person name="Januszkiewicz K."/>
            <person name="Wedrychowicz H."/>
        </authorList>
    </citation>
    <scope>NUCLEOTIDE SEQUENCE [LARGE SCALE GENOMIC DNA]</scope>
    <source>
        <strain evidence="6 7">DSM 3090</strain>
    </source>
</reference>
<dbReference type="RefSeq" id="WP_242942312.1">
    <property type="nucleotide sequence ID" value="NZ_FRAD01000004.1"/>
</dbReference>